<dbReference type="STRING" id="1328759.A0A5C2S8X9"/>
<dbReference type="InterPro" id="IPR013149">
    <property type="entry name" value="ADH-like_C"/>
</dbReference>
<evidence type="ECO:0000313" key="2">
    <source>
        <dbReference type="EMBL" id="RPD59687.1"/>
    </source>
</evidence>
<proteinExistence type="predicted"/>
<dbReference type="InterPro" id="IPR020843">
    <property type="entry name" value="ER"/>
</dbReference>
<feature type="domain" description="Enoyl reductase (ER)" evidence="1">
    <location>
        <begin position="17"/>
        <end position="354"/>
    </location>
</feature>
<dbReference type="InterPro" id="IPR011032">
    <property type="entry name" value="GroES-like_sf"/>
</dbReference>
<dbReference type="PANTHER" id="PTHR45348">
    <property type="entry name" value="HYPOTHETICAL OXIDOREDUCTASE (EUROFUNG)"/>
    <property type="match status" value="1"/>
</dbReference>
<dbReference type="Proteomes" id="UP000313359">
    <property type="component" value="Unassembled WGS sequence"/>
</dbReference>
<dbReference type="SUPFAM" id="SSF51735">
    <property type="entry name" value="NAD(P)-binding Rossmann-fold domains"/>
    <property type="match status" value="1"/>
</dbReference>
<accession>A0A5C2S8X9</accession>
<dbReference type="Pfam" id="PF00107">
    <property type="entry name" value="ADH_zinc_N"/>
    <property type="match status" value="1"/>
</dbReference>
<dbReference type="OrthoDB" id="3233595at2759"/>
<dbReference type="Pfam" id="PF08240">
    <property type="entry name" value="ADH_N"/>
    <property type="match status" value="1"/>
</dbReference>
<dbReference type="InterPro" id="IPR047122">
    <property type="entry name" value="Trans-enoyl_RdTase-like"/>
</dbReference>
<organism evidence="2 3">
    <name type="scientific">Lentinus tigrinus ALCF2SS1-6</name>
    <dbReference type="NCBI Taxonomy" id="1328759"/>
    <lineage>
        <taxon>Eukaryota</taxon>
        <taxon>Fungi</taxon>
        <taxon>Dikarya</taxon>
        <taxon>Basidiomycota</taxon>
        <taxon>Agaricomycotina</taxon>
        <taxon>Agaricomycetes</taxon>
        <taxon>Polyporales</taxon>
        <taxon>Polyporaceae</taxon>
        <taxon>Lentinus</taxon>
    </lineage>
</organism>
<evidence type="ECO:0000259" key="1">
    <source>
        <dbReference type="SMART" id="SM00829"/>
    </source>
</evidence>
<gene>
    <name evidence="2" type="ORF">L227DRAFT_155697</name>
</gene>
<dbReference type="GO" id="GO:0016651">
    <property type="term" value="F:oxidoreductase activity, acting on NAD(P)H"/>
    <property type="evidence" value="ECO:0007669"/>
    <property type="project" value="InterPro"/>
</dbReference>
<keyword evidence="3" id="KW-1185">Reference proteome</keyword>
<evidence type="ECO:0000313" key="3">
    <source>
        <dbReference type="Proteomes" id="UP000313359"/>
    </source>
</evidence>
<dbReference type="AlphaFoldDB" id="A0A5C2S8X9"/>
<reference evidence="2" key="1">
    <citation type="journal article" date="2018" name="Genome Biol. Evol.">
        <title>Genomics and development of Lentinus tigrinus, a white-rot wood-decaying mushroom with dimorphic fruiting bodies.</title>
        <authorList>
            <person name="Wu B."/>
            <person name="Xu Z."/>
            <person name="Knudson A."/>
            <person name="Carlson A."/>
            <person name="Chen N."/>
            <person name="Kovaka S."/>
            <person name="LaButti K."/>
            <person name="Lipzen A."/>
            <person name="Pennachio C."/>
            <person name="Riley R."/>
            <person name="Schakwitz W."/>
            <person name="Umezawa K."/>
            <person name="Ohm R.A."/>
            <person name="Grigoriev I.V."/>
            <person name="Nagy L.G."/>
            <person name="Gibbons J."/>
            <person name="Hibbett D."/>
        </authorList>
    </citation>
    <scope>NUCLEOTIDE SEQUENCE [LARGE SCALE GENOMIC DNA]</scope>
    <source>
        <strain evidence="2">ALCF2SS1-6</strain>
    </source>
</reference>
<dbReference type="PANTHER" id="PTHR45348:SF2">
    <property type="entry name" value="ZINC-TYPE ALCOHOL DEHYDROGENASE-LIKE PROTEIN C2E1P3.01"/>
    <property type="match status" value="1"/>
</dbReference>
<dbReference type="InterPro" id="IPR036291">
    <property type="entry name" value="NAD(P)-bd_dom_sf"/>
</dbReference>
<dbReference type="Gene3D" id="3.40.50.720">
    <property type="entry name" value="NAD(P)-binding Rossmann-like Domain"/>
    <property type="match status" value="1"/>
</dbReference>
<name>A0A5C2S8X9_9APHY</name>
<protein>
    <submittedName>
        <fullName evidence="2">GroES-like protein</fullName>
    </submittedName>
</protein>
<dbReference type="CDD" id="cd08249">
    <property type="entry name" value="enoyl_reductase_like"/>
    <property type="match status" value="1"/>
</dbReference>
<dbReference type="EMBL" id="ML122269">
    <property type="protein sequence ID" value="RPD59687.1"/>
    <property type="molecule type" value="Genomic_DNA"/>
</dbReference>
<dbReference type="SMART" id="SM00829">
    <property type="entry name" value="PKS_ER"/>
    <property type="match status" value="1"/>
</dbReference>
<dbReference type="InterPro" id="IPR013154">
    <property type="entry name" value="ADH-like_N"/>
</dbReference>
<dbReference type="Gene3D" id="3.90.180.10">
    <property type="entry name" value="Medium-chain alcohol dehydrogenases, catalytic domain"/>
    <property type="match status" value="1"/>
</dbReference>
<dbReference type="SUPFAM" id="SSF50129">
    <property type="entry name" value="GroES-like"/>
    <property type="match status" value="1"/>
</dbReference>
<sequence>MSSTVTQKALLLPEKKGQWVVGETSVPRPGPKDVLVKIYAAALNPVDWKIQTYGVFVEDFPWIPGADAAGVVEEVGTEVTNRQKGDKIFFEAWMDNLHSAFQQYCVVPAEITAKIPENISFDQAASIPLCLATAVCGLYNHFHEDAKSARLIAPWEEGGSTVYAGKPILILGGASSVGQYVVQMAKLSAFSPIITTASLRNEGLLKSLGATHVLDRTLSASELLGQIANITGGRAPEVVYDAVSLPDTQSLAYDALAPGGVLLLVLPESVQAEKKVHDDGNKVVVVMGNFHRPENWMLGVELYKRLEEWLAKGLLKPNRVEVLPDGLAGIPGGLKRMKNNQVSAMKLIAHPQETR</sequence>